<evidence type="ECO:0000313" key="2">
    <source>
        <dbReference type="Proteomes" id="UP001320706"/>
    </source>
</evidence>
<comment type="caution">
    <text evidence="1">The sequence shown here is derived from an EMBL/GenBank/DDBJ whole genome shotgun (WGS) entry which is preliminary data.</text>
</comment>
<reference evidence="1" key="1">
    <citation type="submission" date="2024-02" db="EMBL/GenBank/DDBJ databases">
        <title>Metagenome Assembled Genome of Zalaria obscura JY119.</title>
        <authorList>
            <person name="Vighnesh L."/>
            <person name="Jagadeeshwari U."/>
            <person name="Venkata Ramana C."/>
            <person name="Sasikala C."/>
        </authorList>
    </citation>
    <scope>NUCLEOTIDE SEQUENCE</scope>
    <source>
        <strain evidence="1">JY119</strain>
    </source>
</reference>
<organism evidence="1 2">
    <name type="scientific">Zalaria obscura</name>
    <dbReference type="NCBI Taxonomy" id="2024903"/>
    <lineage>
        <taxon>Eukaryota</taxon>
        <taxon>Fungi</taxon>
        <taxon>Dikarya</taxon>
        <taxon>Ascomycota</taxon>
        <taxon>Pezizomycotina</taxon>
        <taxon>Dothideomycetes</taxon>
        <taxon>Dothideomycetidae</taxon>
        <taxon>Dothideales</taxon>
        <taxon>Zalariaceae</taxon>
        <taxon>Zalaria</taxon>
    </lineage>
</organism>
<protein>
    <submittedName>
        <fullName evidence="1">Uncharacterized protein</fullName>
    </submittedName>
</protein>
<keyword evidence="2" id="KW-1185">Reference proteome</keyword>
<dbReference type="EMBL" id="JAMKPW020000001">
    <property type="protein sequence ID" value="KAK8221859.1"/>
    <property type="molecule type" value="Genomic_DNA"/>
</dbReference>
<dbReference type="Proteomes" id="UP001320706">
    <property type="component" value="Unassembled WGS sequence"/>
</dbReference>
<sequence>MRQVGSVLWPKLRTLQIYGANTGVGKTVVSTLLLKRLKKHLPDYDVRYVKPVSTGPLTEADNRGVLSKTLYQFDEPLSPHIAARTAKEPIDDQSILLRLDEELSSYASGKDGFVVVETAGGVLSPAPSGNTQADFYRPLRLPVSLVGDHKLGGIATTISAWESLHVRGYDVGSVMLFEESRYDNHTYLKDYFADRGILTVSLPPPPAPATSLSDDEKQMSQYYADACTVPALERVITQALEAHTTRLTQLQSLPARAEKTIWHPFMQHTERTERNILAIDSAYGDYFQTYQSLPPSESQTRQRFERESHVLKPAFDGSASWWTQGLGHGNPKLALTAAHAAGRYGHVMFGGAAHEPAVGLAEMLLRNVGNPRLSRVFYTDNGSTGMEVAVKMALKAASKRYGWDAGMERGEGRGDQVRILGLKGSYHGDTMGTMDCSEPSVYNRKVEWYKGKGHWFDFPLVKMKEGKWLVEPPQGMEDVFGPPQEFENLDQVFELPDRGAVAEKYERYLKNELERLAAQGIKFGALIMEPVILGAGGMLFADPLFQHTLVKVVREHAPSLYQTQGPTTEQPDELSWRGIPVVFDEVFTGLYRLGRFSSSSFLQTAPDISVHAKLLTGGLLPLCTTLASESIFDAFLSNDKTDALLHGHSYTAHAVGCDIAKFSLQTMMEMDRGGKWNGFKKQWAIPTTGISGLRGKRATVATALAENWSMWSKDFVTEISYEEKVESLFALGSVLAISMKDPAGSGYTSTAATGLRDQLLAGTDVADSVIHSRVLGNVLYLMASMTTTRETLESIEEVVKAAIK</sequence>
<gene>
    <name evidence="1" type="ORF">M8818_000024</name>
</gene>
<name>A0ACC3SP20_9PEZI</name>
<proteinExistence type="predicted"/>
<accession>A0ACC3SP20</accession>
<evidence type="ECO:0000313" key="1">
    <source>
        <dbReference type="EMBL" id="KAK8221859.1"/>
    </source>
</evidence>